<sequence>MPIPCPADRIPNATGLDAFNAAYEAAKTVRAVYVGIERRGQRWTVKADALTAAPQHTVDDTAHDAIRAAALRLARSGEIRPDSGPGPVHYTLYGVPSEERARELAAALHAALYGDLRPLLSAVPTS</sequence>
<proteinExistence type="predicted"/>
<gene>
    <name evidence="1" type="ORF">SMALB_3527</name>
</gene>
<organism evidence="1 2">
    <name type="scientific">Streptomyces malaysiensis</name>
    <dbReference type="NCBI Taxonomy" id="92644"/>
    <lineage>
        <taxon>Bacteria</taxon>
        <taxon>Bacillati</taxon>
        <taxon>Actinomycetota</taxon>
        <taxon>Actinomycetes</taxon>
        <taxon>Kitasatosporales</taxon>
        <taxon>Streptomycetaceae</taxon>
        <taxon>Streptomyces</taxon>
        <taxon>Streptomyces violaceusniger group</taxon>
    </lineage>
</organism>
<name>A0A7X6AXQ0_STRMQ</name>
<reference evidence="1 2" key="1">
    <citation type="submission" date="2020-02" db="EMBL/GenBank/DDBJ databases">
        <title>Streptomyces malaysiensis DSM14702 (JHCC583434, PFL_A843) Genome sequencing and assembly.</title>
        <authorList>
            <person name="Samborskyy M."/>
        </authorList>
    </citation>
    <scope>NUCLEOTIDE SEQUENCE [LARGE SCALE GENOMIC DNA]</scope>
    <source>
        <strain evidence="1 2">DSM 14702</strain>
    </source>
</reference>
<dbReference type="AlphaFoldDB" id="A0A7X6AXQ0"/>
<accession>A0A7X6AXQ0</accession>
<dbReference type="EMBL" id="JAALLH010000001">
    <property type="protein sequence ID" value="NIY65526.1"/>
    <property type="molecule type" value="Genomic_DNA"/>
</dbReference>
<protein>
    <submittedName>
        <fullName evidence="1">Uncharacterized protein</fullName>
    </submittedName>
</protein>
<comment type="caution">
    <text evidence="1">The sequence shown here is derived from an EMBL/GenBank/DDBJ whole genome shotgun (WGS) entry which is preliminary data.</text>
</comment>
<evidence type="ECO:0000313" key="2">
    <source>
        <dbReference type="Proteomes" id="UP000536624"/>
    </source>
</evidence>
<evidence type="ECO:0000313" key="1">
    <source>
        <dbReference type="EMBL" id="NIY65526.1"/>
    </source>
</evidence>
<dbReference type="Proteomes" id="UP000536624">
    <property type="component" value="Unassembled WGS sequence"/>
</dbReference>